<comment type="caution">
    <text evidence="1">The sequence shown here is derived from an EMBL/GenBank/DDBJ whole genome shotgun (WGS) entry which is preliminary data.</text>
</comment>
<organism evidence="1 2">
    <name type="scientific">Candidatus Giovannonibacteria bacterium GW2011_GWA2_45_21</name>
    <dbReference type="NCBI Taxonomy" id="1618649"/>
    <lineage>
        <taxon>Bacteria</taxon>
        <taxon>Candidatus Giovannoniibacteriota</taxon>
    </lineage>
</organism>
<dbReference type="Proteomes" id="UP000034696">
    <property type="component" value="Unassembled WGS sequence"/>
</dbReference>
<accession>A0A0G1MAG5</accession>
<proteinExistence type="predicted"/>
<sequence length="312" mass="36191">MSELNIYKIEHKILTLAHCAVMEKKDEPASFDVDGVKFSHWDFNYVDGWKTDISAWIASSEIASNSFIDAINIFTKKLSKLIPRISLICQSYIEFTVEPFLIHEISKDVAFFKYIEDVRGGGLMFMEKEQKALKELLSHTEIPEEFYYYWNDAVNAVGHSAKLLLMFSAIEALVKRNGNKDWTLINKILGKDLVEELFGTKEQSNTGLRHRLVHGEYFGNQDNGKNYLELIHNKVVHYFNTNIFSKSLLQEGVTHPQRHFFGNKREGRWFVKRKDGISSFSLKDLLSDFNENGFRTPKSYEIVFNKNLSTTY</sequence>
<reference evidence="1 2" key="1">
    <citation type="journal article" date="2015" name="Nature">
        <title>rRNA introns, odd ribosomes, and small enigmatic genomes across a large radiation of phyla.</title>
        <authorList>
            <person name="Brown C.T."/>
            <person name="Hug L.A."/>
            <person name="Thomas B.C."/>
            <person name="Sharon I."/>
            <person name="Castelle C.J."/>
            <person name="Singh A."/>
            <person name="Wilkins M.J."/>
            <person name="Williams K.H."/>
            <person name="Banfield J.F."/>
        </authorList>
    </citation>
    <scope>NUCLEOTIDE SEQUENCE [LARGE SCALE GENOMIC DNA]</scope>
</reference>
<protein>
    <submittedName>
        <fullName evidence="1">Uncharacterized protein</fullName>
    </submittedName>
</protein>
<name>A0A0G1MAG5_9BACT</name>
<gene>
    <name evidence="1" type="ORF">UX06_C0001G0022</name>
</gene>
<evidence type="ECO:0000313" key="1">
    <source>
        <dbReference type="EMBL" id="KKU05261.1"/>
    </source>
</evidence>
<dbReference type="EMBL" id="LCKT01000001">
    <property type="protein sequence ID" value="KKU05261.1"/>
    <property type="molecule type" value="Genomic_DNA"/>
</dbReference>
<evidence type="ECO:0000313" key="2">
    <source>
        <dbReference type="Proteomes" id="UP000034696"/>
    </source>
</evidence>
<dbReference type="AlphaFoldDB" id="A0A0G1MAG5"/>